<dbReference type="PROSITE" id="PS50020">
    <property type="entry name" value="WW_DOMAIN_2"/>
    <property type="match status" value="1"/>
</dbReference>
<feature type="domain" description="WW" evidence="4">
    <location>
        <begin position="142"/>
        <end position="175"/>
    </location>
</feature>
<keyword evidence="2 3" id="KW-0694">RNA-binding</keyword>
<dbReference type="InterPro" id="IPR012677">
    <property type="entry name" value="Nucleotide-bd_a/b_plait_sf"/>
</dbReference>
<dbReference type="InterPro" id="IPR001202">
    <property type="entry name" value="WW_dom"/>
</dbReference>
<dbReference type="Gene3D" id="3.30.70.330">
    <property type="match status" value="2"/>
</dbReference>
<dbReference type="SUPFAM" id="SSF54928">
    <property type="entry name" value="RNA-binding domain, RBD"/>
    <property type="match status" value="1"/>
</dbReference>
<dbReference type="Gene3D" id="2.20.70.10">
    <property type="match status" value="1"/>
</dbReference>
<dbReference type="InterPro" id="IPR036020">
    <property type="entry name" value="WW_dom_sf"/>
</dbReference>
<evidence type="ECO:0000313" key="6">
    <source>
        <dbReference type="EMBL" id="GIX65660.1"/>
    </source>
</evidence>
<dbReference type="Pfam" id="PF00397">
    <property type="entry name" value="WW"/>
    <property type="match status" value="1"/>
</dbReference>
<reference evidence="6 7" key="1">
    <citation type="submission" date="2021-06" db="EMBL/GenBank/DDBJ databases">
        <title>Genome sequence of Babesia caballi.</title>
        <authorList>
            <person name="Yamagishi J."/>
            <person name="Kidaka T."/>
            <person name="Ochi A."/>
        </authorList>
    </citation>
    <scope>NUCLEOTIDE SEQUENCE [LARGE SCALE GENOMIC DNA]</scope>
    <source>
        <strain evidence="6">USDA-D6B2</strain>
    </source>
</reference>
<dbReference type="EMBL" id="BPLF01000005">
    <property type="protein sequence ID" value="GIX65660.1"/>
    <property type="molecule type" value="Genomic_DNA"/>
</dbReference>
<sequence length="638" mass="70743">MEVHASSSPADRNLGVSKSAHEFVSVSAVKIFVGCIPADVTEDRLRYEFAQFGELTSVFYMPDLDDSSNGWAFATYSNREAGVAAVESIDGTAYFETRSPDVEELGPTPSQGSQTLCKAQIITQRRSSDCLKESLPSQIGPVTVAENWQQFTTSDGIPYYYNVRTGQTQWNSPQEVERPTPKQVVGNLGFGPPGSNLFVFHLPSEWEDEDFYNHFQRFGVVVSARVQRDPDGRNRGFGFISYDNPHSALNAIKHMNGYYVCGKYLKVQLKKGDKQHVSHTHIVPFGQIPARSASPVAKSSPHHHRFVTSLPVPWARSTPSGLEVHAAIGAVEAVSKLAAPFLLRITEESVKCAIQLQYNAKRQLHAIKYTSFVGLPKHPALYNTNRPRSTTVRSDGASTRLHEPLAQLPRQCAQADGRQEVDGEPQILRVVPGENPRQVRRQLGVVQLLAQLPQTQRVAQLLQNDLHEYAPTRGGARLAEHDDRQHRPGHRVRRQHVREELGHVPQLCGLQPVHQLVLLGKALLEVVRVHHAQLRKALCLQGVEGLERALHRTAVDQHRADFHFAAGGQVQLQQLVHALLVVERGHDAQIHRLPQVDQVLAGGVADDRGGTADGRSRTRLFGAVRLAITQLSFPPFGF</sequence>
<dbReference type="AlphaFoldDB" id="A0AAV4M199"/>
<dbReference type="CDD" id="cd00590">
    <property type="entry name" value="RRM_SF"/>
    <property type="match status" value="1"/>
</dbReference>
<evidence type="ECO:0000256" key="3">
    <source>
        <dbReference type="PROSITE-ProRule" id="PRU00176"/>
    </source>
</evidence>
<proteinExistence type="predicted"/>
<organism evidence="6 7">
    <name type="scientific">Babesia caballi</name>
    <dbReference type="NCBI Taxonomy" id="5871"/>
    <lineage>
        <taxon>Eukaryota</taxon>
        <taxon>Sar</taxon>
        <taxon>Alveolata</taxon>
        <taxon>Apicomplexa</taxon>
        <taxon>Aconoidasida</taxon>
        <taxon>Piroplasmida</taxon>
        <taxon>Babesiidae</taxon>
        <taxon>Babesia</taxon>
    </lineage>
</organism>
<evidence type="ECO:0000259" key="4">
    <source>
        <dbReference type="PROSITE" id="PS50020"/>
    </source>
</evidence>
<dbReference type="PANTHER" id="PTHR24012">
    <property type="entry name" value="RNA BINDING PROTEIN"/>
    <property type="match status" value="1"/>
</dbReference>
<feature type="domain" description="RRM" evidence="5">
    <location>
        <begin position="29"/>
        <end position="107"/>
    </location>
</feature>
<keyword evidence="7" id="KW-1185">Reference proteome</keyword>
<dbReference type="Pfam" id="PF00076">
    <property type="entry name" value="RRM_1"/>
    <property type="match status" value="2"/>
</dbReference>
<dbReference type="GO" id="GO:0003723">
    <property type="term" value="F:RNA binding"/>
    <property type="evidence" value="ECO:0007669"/>
    <property type="project" value="UniProtKB-UniRule"/>
</dbReference>
<evidence type="ECO:0000256" key="1">
    <source>
        <dbReference type="ARBA" id="ARBA00022737"/>
    </source>
</evidence>
<comment type="caution">
    <text evidence="6">The sequence shown here is derived from an EMBL/GenBank/DDBJ whole genome shotgun (WGS) entry which is preliminary data.</text>
</comment>
<keyword evidence="1" id="KW-0677">Repeat</keyword>
<evidence type="ECO:0000313" key="7">
    <source>
        <dbReference type="Proteomes" id="UP001497744"/>
    </source>
</evidence>
<dbReference type="SMART" id="SM00456">
    <property type="entry name" value="WW"/>
    <property type="match status" value="1"/>
</dbReference>
<name>A0AAV4M199_BABCB</name>
<gene>
    <name evidence="6" type="ORF">BcabD6B2_50950</name>
</gene>
<accession>A0AAV4M199</accession>
<dbReference type="RefSeq" id="XP_067717729.1">
    <property type="nucleotide sequence ID" value="XM_067861628.1"/>
</dbReference>
<dbReference type="Proteomes" id="UP001497744">
    <property type="component" value="Unassembled WGS sequence"/>
</dbReference>
<dbReference type="PROSITE" id="PS50102">
    <property type="entry name" value="RRM"/>
    <property type="match status" value="2"/>
</dbReference>
<dbReference type="GeneID" id="94197141"/>
<dbReference type="CDD" id="cd12362">
    <property type="entry name" value="RRM3_CELF1-6"/>
    <property type="match status" value="1"/>
</dbReference>
<dbReference type="InterPro" id="IPR000504">
    <property type="entry name" value="RRM_dom"/>
</dbReference>
<dbReference type="InterPro" id="IPR035979">
    <property type="entry name" value="RBD_domain_sf"/>
</dbReference>
<protein>
    <submittedName>
        <fullName evidence="6">RNA-binding protein, putative</fullName>
    </submittedName>
</protein>
<evidence type="ECO:0000256" key="2">
    <source>
        <dbReference type="ARBA" id="ARBA00022884"/>
    </source>
</evidence>
<evidence type="ECO:0000259" key="5">
    <source>
        <dbReference type="PROSITE" id="PS50102"/>
    </source>
</evidence>
<dbReference type="CDD" id="cd00201">
    <property type="entry name" value="WW"/>
    <property type="match status" value="1"/>
</dbReference>
<dbReference type="SUPFAM" id="SSF51045">
    <property type="entry name" value="WW domain"/>
    <property type="match status" value="1"/>
</dbReference>
<dbReference type="SMART" id="SM00360">
    <property type="entry name" value="RRM"/>
    <property type="match status" value="2"/>
</dbReference>
<feature type="domain" description="RRM" evidence="5">
    <location>
        <begin position="195"/>
        <end position="272"/>
    </location>
</feature>